<gene>
    <name evidence="2" type="ORF">D910_03552</name>
</gene>
<evidence type="ECO:0000256" key="1">
    <source>
        <dbReference type="SAM" id="MobiDB-lite"/>
    </source>
</evidence>
<evidence type="ECO:0000313" key="3">
    <source>
        <dbReference type="Proteomes" id="UP000030742"/>
    </source>
</evidence>
<protein>
    <submittedName>
        <fullName evidence="2">Uncharacterized protein</fullName>
    </submittedName>
</protein>
<dbReference type="Proteomes" id="UP000030742">
    <property type="component" value="Unassembled WGS sequence"/>
</dbReference>
<dbReference type="OrthoDB" id="7458135at2759"/>
<accession>U4TX01</accession>
<sequence length="203" mass="23091">MLCRKKVYRDELFQLALIISLLRVNRNAVFDNDILNGVNDVDNGTTWRSALSPTVLRSHYVNPKSLDSVLLNYERDLFADLNSLGRYNRWNFRYPDVHTYLLNIDRSAVGVSLNNDEGLPSSAQNSTDSDISNVLTPPPEPNGPELSQEQLHLQRWFLGVAATFEDAGHSCLRNIRKKFDLTTKLKNSPVSISTLDNKIMTRR</sequence>
<dbReference type="EMBL" id="KB631792">
    <property type="protein sequence ID" value="ERL86139.1"/>
    <property type="molecule type" value="Genomic_DNA"/>
</dbReference>
<dbReference type="STRING" id="77166.U4TX01"/>
<organism evidence="2 3">
    <name type="scientific">Dendroctonus ponderosae</name>
    <name type="common">Mountain pine beetle</name>
    <dbReference type="NCBI Taxonomy" id="77166"/>
    <lineage>
        <taxon>Eukaryota</taxon>
        <taxon>Metazoa</taxon>
        <taxon>Ecdysozoa</taxon>
        <taxon>Arthropoda</taxon>
        <taxon>Hexapoda</taxon>
        <taxon>Insecta</taxon>
        <taxon>Pterygota</taxon>
        <taxon>Neoptera</taxon>
        <taxon>Endopterygota</taxon>
        <taxon>Coleoptera</taxon>
        <taxon>Polyphaga</taxon>
        <taxon>Cucujiformia</taxon>
        <taxon>Curculionidae</taxon>
        <taxon>Scolytinae</taxon>
        <taxon>Dendroctonus</taxon>
    </lineage>
</organism>
<feature type="compositionally biased region" description="Polar residues" evidence="1">
    <location>
        <begin position="121"/>
        <end position="135"/>
    </location>
</feature>
<reference evidence="2 3" key="1">
    <citation type="journal article" date="2013" name="Genome Biol.">
        <title>Draft genome of the mountain pine beetle, Dendroctonus ponderosae Hopkins, a major forest pest.</title>
        <authorList>
            <person name="Keeling C.I."/>
            <person name="Yuen M.M."/>
            <person name="Liao N.Y."/>
            <person name="Docking T.R."/>
            <person name="Chan S.K."/>
            <person name="Taylor G.A."/>
            <person name="Palmquist D.L."/>
            <person name="Jackman S.D."/>
            <person name="Nguyen A."/>
            <person name="Li M."/>
            <person name="Henderson H."/>
            <person name="Janes J.K."/>
            <person name="Zhao Y."/>
            <person name="Pandoh P."/>
            <person name="Moore R."/>
            <person name="Sperling F.A."/>
            <person name="Huber D.P."/>
            <person name="Birol I."/>
            <person name="Jones S.J."/>
            <person name="Bohlmann J."/>
        </authorList>
    </citation>
    <scope>NUCLEOTIDE SEQUENCE</scope>
</reference>
<proteinExistence type="predicted"/>
<feature type="region of interest" description="Disordered" evidence="1">
    <location>
        <begin position="115"/>
        <end position="146"/>
    </location>
</feature>
<name>U4TX01_DENPD</name>
<dbReference type="AlphaFoldDB" id="U4TX01"/>
<evidence type="ECO:0000313" key="2">
    <source>
        <dbReference type="EMBL" id="ERL86139.1"/>
    </source>
</evidence>